<name>A0A5B2W874_9PSEU</name>
<evidence type="ECO:0000313" key="2">
    <source>
        <dbReference type="EMBL" id="KAA2247018.1"/>
    </source>
</evidence>
<comment type="caution">
    <text evidence="2">The sequence shown here is derived from an EMBL/GenBank/DDBJ whole genome shotgun (WGS) entry which is preliminary data.</text>
</comment>
<proteinExistence type="predicted"/>
<dbReference type="Proteomes" id="UP000323454">
    <property type="component" value="Unassembled WGS sequence"/>
</dbReference>
<organism evidence="2 3">
    <name type="scientific">Solihabitans fulvus</name>
    <dbReference type="NCBI Taxonomy" id="1892852"/>
    <lineage>
        <taxon>Bacteria</taxon>
        <taxon>Bacillati</taxon>
        <taxon>Actinomycetota</taxon>
        <taxon>Actinomycetes</taxon>
        <taxon>Pseudonocardiales</taxon>
        <taxon>Pseudonocardiaceae</taxon>
        <taxon>Solihabitans</taxon>
    </lineage>
</organism>
<dbReference type="AlphaFoldDB" id="A0A5B2W874"/>
<accession>A0A5B2W874</accession>
<evidence type="ECO:0000313" key="3">
    <source>
        <dbReference type="Proteomes" id="UP000323454"/>
    </source>
</evidence>
<dbReference type="EMBL" id="VUOB01000120">
    <property type="protein sequence ID" value="KAA2247018.1"/>
    <property type="molecule type" value="Genomic_DNA"/>
</dbReference>
<dbReference type="RefSeq" id="WP_149855222.1">
    <property type="nucleotide sequence ID" value="NZ_VUOB01000120.1"/>
</dbReference>
<feature type="compositionally biased region" description="Basic and acidic residues" evidence="1">
    <location>
        <begin position="64"/>
        <end position="75"/>
    </location>
</feature>
<keyword evidence="3" id="KW-1185">Reference proteome</keyword>
<protein>
    <submittedName>
        <fullName evidence="2">Uncharacterized protein</fullName>
    </submittedName>
</protein>
<gene>
    <name evidence="2" type="ORF">F0L68_40450</name>
</gene>
<reference evidence="2 3" key="2">
    <citation type="submission" date="2019-09" db="EMBL/GenBank/DDBJ databases">
        <authorList>
            <person name="Jin C."/>
        </authorList>
    </citation>
    <scope>NUCLEOTIDE SEQUENCE [LARGE SCALE GENOMIC DNA]</scope>
    <source>
        <strain evidence="2 3">AN110305</strain>
    </source>
</reference>
<reference evidence="2 3" key="1">
    <citation type="submission" date="2019-09" db="EMBL/GenBank/DDBJ databases">
        <title>Goodfellowia gen. nov., a new genus of the Pseudonocardineae related to Actinoalloteichus, containing Goodfellowia coeruleoviolacea gen. nov., comb. nov. gen. nov., comb. nov.</title>
        <authorList>
            <person name="Labeda D."/>
        </authorList>
    </citation>
    <scope>NUCLEOTIDE SEQUENCE [LARGE SCALE GENOMIC DNA]</scope>
    <source>
        <strain evidence="2 3">AN110305</strain>
    </source>
</reference>
<sequence>MTITAYTTPLGTLATSPTPISDLVVGDRLVVHAYATPAVYEVTGACGDDPGGHLSVRDLTSSDADVRRDAEPDVDDPRAGVFVYSPNVMLNKVVGAAR</sequence>
<feature type="region of interest" description="Disordered" evidence="1">
    <location>
        <begin position="49"/>
        <end position="75"/>
    </location>
</feature>
<evidence type="ECO:0000256" key="1">
    <source>
        <dbReference type="SAM" id="MobiDB-lite"/>
    </source>
</evidence>